<name>A0A836HBP8_9TRYP</name>
<dbReference type="KEGG" id="lmat:92514409"/>
<feature type="region of interest" description="Disordered" evidence="1">
    <location>
        <begin position="1"/>
        <end position="39"/>
    </location>
</feature>
<reference evidence="3" key="2">
    <citation type="journal article" date="2021" name="Sci. Data">
        <title>Chromosome-scale genome sequencing, assembly and annotation of six genomes from subfamily Leishmaniinae.</title>
        <authorList>
            <person name="Almutairi H."/>
            <person name="Urbaniak M.D."/>
            <person name="Bates M.D."/>
            <person name="Jariyapan N."/>
            <person name="Kwakye-Nuako G."/>
            <person name="Thomaz Soccol V."/>
            <person name="Al-Salem W.S."/>
            <person name="Dillon R.J."/>
            <person name="Bates P.A."/>
            <person name="Gatherer D."/>
        </authorList>
    </citation>
    <scope>NUCLEOTIDE SEQUENCE [LARGE SCALE GENOMIC DNA]</scope>
</reference>
<proteinExistence type="predicted"/>
<sequence>MDASRKRHRGSASEAAARSDEGDAAAIPGREARHHAYSSKSAIALASKAEETPEDDSDYAVLVKRSSALLAKLGKRSTLANCATQTGSKHEEATEPMTLSCALESCKYNWHGASCSADSLTLPFATAKHTLSTEPIRRSAKCTQTDSSTSLEARKRLLAAELSELYTLLHVFFS</sequence>
<dbReference type="GeneID" id="92514409"/>
<comment type="caution">
    <text evidence="2">The sequence shown here is derived from an EMBL/GenBank/DDBJ whole genome shotgun (WGS) entry which is preliminary data.</text>
</comment>
<dbReference type="EMBL" id="JAFEUZ010000029">
    <property type="protein sequence ID" value="KAG5473758.1"/>
    <property type="molecule type" value="Genomic_DNA"/>
</dbReference>
<organism evidence="2 3">
    <name type="scientific">Leishmania martiniquensis</name>
    <dbReference type="NCBI Taxonomy" id="1580590"/>
    <lineage>
        <taxon>Eukaryota</taxon>
        <taxon>Discoba</taxon>
        <taxon>Euglenozoa</taxon>
        <taxon>Kinetoplastea</taxon>
        <taxon>Metakinetoplastina</taxon>
        <taxon>Trypanosomatida</taxon>
        <taxon>Trypanosomatidae</taxon>
        <taxon>Leishmaniinae</taxon>
        <taxon>Leishmania</taxon>
    </lineage>
</organism>
<dbReference type="RefSeq" id="XP_067176992.1">
    <property type="nucleotide sequence ID" value="XM_067321897.1"/>
</dbReference>
<dbReference type="AlphaFoldDB" id="A0A836HBP8"/>
<gene>
    <name evidence="2" type="ORF">LSCM1_04388</name>
</gene>
<dbReference type="OrthoDB" id="261551at2759"/>
<accession>A0A836HBP8</accession>
<reference evidence="3" key="1">
    <citation type="journal article" date="2021" name="Microbiol. Resour. Announc.">
        <title>LGAAP: Leishmaniinae Genome Assembly and Annotation Pipeline.</title>
        <authorList>
            <person name="Almutairi H."/>
            <person name="Urbaniak M.D."/>
            <person name="Bates M.D."/>
            <person name="Jariyapan N."/>
            <person name="Kwakye-Nuako G."/>
            <person name="Thomaz-Soccol V."/>
            <person name="Al-Salem W.S."/>
            <person name="Dillon R.J."/>
            <person name="Bates P.A."/>
            <person name="Gatherer D."/>
        </authorList>
    </citation>
    <scope>NUCLEOTIDE SEQUENCE [LARGE SCALE GENOMIC DNA]</scope>
</reference>
<feature type="compositionally biased region" description="Basic residues" evidence="1">
    <location>
        <begin position="1"/>
        <end position="10"/>
    </location>
</feature>
<evidence type="ECO:0000313" key="3">
    <source>
        <dbReference type="Proteomes" id="UP000673552"/>
    </source>
</evidence>
<evidence type="ECO:0000313" key="2">
    <source>
        <dbReference type="EMBL" id="KAG5473758.1"/>
    </source>
</evidence>
<keyword evidence="3" id="KW-1185">Reference proteome</keyword>
<evidence type="ECO:0000256" key="1">
    <source>
        <dbReference type="SAM" id="MobiDB-lite"/>
    </source>
</evidence>
<protein>
    <submittedName>
        <fullName evidence="2">Uncharacterized protein</fullName>
    </submittedName>
</protein>
<dbReference type="Proteomes" id="UP000673552">
    <property type="component" value="Unassembled WGS sequence"/>
</dbReference>